<accession>A0ACB7T9D3</accession>
<dbReference type="EMBL" id="CM023490">
    <property type="protein sequence ID" value="KAH6942866.1"/>
    <property type="molecule type" value="Genomic_DNA"/>
</dbReference>
<name>A0ACB7T9D3_HYAAI</name>
<dbReference type="Proteomes" id="UP000821845">
    <property type="component" value="Chromosome 10"/>
</dbReference>
<organism evidence="1 2">
    <name type="scientific">Hyalomma asiaticum</name>
    <name type="common">Tick</name>
    <dbReference type="NCBI Taxonomy" id="266040"/>
    <lineage>
        <taxon>Eukaryota</taxon>
        <taxon>Metazoa</taxon>
        <taxon>Ecdysozoa</taxon>
        <taxon>Arthropoda</taxon>
        <taxon>Chelicerata</taxon>
        <taxon>Arachnida</taxon>
        <taxon>Acari</taxon>
        <taxon>Parasitiformes</taxon>
        <taxon>Ixodida</taxon>
        <taxon>Ixodoidea</taxon>
        <taxon>Ixodidae</taxon>
        <taxon>Hyalomminae</taxon>
        <taxon>Hyalomma</taxon>
    </lineage>
</organism>
<protein>
    <submittedName>
        <fullName evidence="1">Uncharacterized protein</fullName>
    </submittedName>
</protein>
<comment type="caution">
    <text evidence="1">The sequence shown here is derived from an EMBL/GenBank/DDBJ whole genome shotgun (WGS) entry which is preliminary data.</text>
</comment>
<sequence>MGVIKAGLCWPASHPPWLPNSLAEEARLGARRKDEKLRGETSLARASFVKWAREMLYSELTWFRFDLRKNDRTAKPKRQLHASRLTAPSEWSPSLRSPPGALLFRQSSMQRPRIIDAEAAALQSFVGW</sequence>
<gene>
    <name evidence="1" type="ORF">HPB50_011378</name>
</gene>
<keyword evidence="2" id="KW-1185">Reference proteome</keyword>
<evidence type="ECO:0000313" key="1">
    <source>
        <dbReference type="EMBL" id="KAH6942866.1"/>
    </source>
</evidence>
<evidence type="ECO:0000313" key="2">
    <source>
        <dbReference type="Proteomes" id="UP000821845"/>
    </source>
</evidence>
<reference evidence="1" key="1">
    <citation type="submission" date="2020-05" db="EMBL/GenBank/DDBJ databases">
        <title>Large-scale comparative analyses of tick genomes elucidate their genetic diversity and vector capacities.</title>
        <authorList>
            <person name="Jia N."/>
            <person name="Wang J."/>
            <person name="Shi W."/>
            <person name="Du L."/>
            <person name="Sun Y."/>
            <person name="Zhan W."/>
            <person name="Jiang J."/>
            <person name="Wang Q."/>
            <person name="Zhang B."/>
            <person name="Ji P."/>
            <person name="Sakyi L.B."/>
            <person name="Cui X."/>
            <person name="Yuan T."/>
            <person name="Jiang B."/>
            <person name="Yang W."/>
            <person name="Lam T.T.-Y."/>
            <person name="Chang Q."/>
            <person name="Ding S."/>
            <person name="Wang X."/>
            <person name="Zhu J."/>
            <person name="Ruan X."/>
            <person name="Zhao L."/>
            <person name="Wei J."/>
            <person name="Que T."/>
            <person name="Du C."/>
            <person name="Cheng J."/>
            <person name="Dai P."/>
            <person name="Han X."/>
            <person name="Huang E."/>
            <person name="Gao Y."/>
            <person name="Liu J."/>
            <person name="Shao H."/>
            <person name="Ye R."/>
            <person name="Li L."/>
            <person name="Wei W."/>
            <person name="Wang X."/>
            <person name="Wang C."/>
            <person name="Yang T."/>
            <person name="Huo Q."/>
            <person name="Li W."/>
            <person name="Guo W."/>
            <person name="Chen H."/>
            <person name="Zhou L."/>
            <person name="Ni X."/>
            <person name="Tian J."/>
            <person name="Zhou Y."/>
            <person name="Sheng Y."/>
            <person name="Liu T."/>
            <person name="Pan Y."/>
            <person name="Xia L."/>
            <person name="Li J."/>
            <person name="Zhao F."/>
            <person name="Cao W."/>
        </authorList>
    </citation>
    <scope>NUCLEOTIDE SEQUENCE</scope>
    <source>
        <strain evidence="1">Hyas-2018</strain>
    </source>
</reference>
<proteinExistence type="predicted"/>